<feature type="transmembrane region" description="Helical" evidence="6">
    <location>
        <begin position="172"/>
        <end position="191"/>
    </location>
</feature>
<sequence length="231" mass="24876">MNEPQQHVSDYTGIATQSQPQEVLLQKTYNLLALSFLPCALGAGAGMMFNPFAALGNKWLAIGIMFAFFYGMCFAIEKNRYSKTGVALLMVFTFGMGLMLSPLLMVTAAVANGGKLVMTAALMTAGVFFAMAYLARKSNINTHALGKFLGMGAIVLMIGVVANLFFQLPVMGLTLSGAFVVFSSLLIMWQIRNVIEGGEDSYISAALTIFISLYNIFSSLLHLLLAFAGDD</sequence>
<keyword evidence="5 6" id="KW-0472">Membrane</keyword>
<reference evidence="7 8" key="1">
    <citation type="submission" date="2018-11" db="EMBL/GenBank/DDBJ databases">
        <title>Genomes From Bacteria Associated with the Canine Oral Cavity: a Test Case for Automated Genome-Based Taxonomic Assignment.</title>
        <authorList>
            <person name="Coil D.A."/>
            <person name="Jospin G."/>
            <person name="Darling A.E."/>
            <person name="Wallis C."/>
            <person name="Davis I.J."/>
            <person name="Harris S."/>
            <person name="Eisen J.A."/>
            <person name="Holcombe L.J."/>
            <person name="O'Flynn C."/>
        </authorList>
    </citation>
    <scope>NUCLEOTIDE SEQUENCE [LARGE SCALE GENOMIC DNA]</scope>
    <source>
        <strain evidence="7 8">COT-280</strain>
    </source>
</reference>
<protein>
    <submittedName>
        <fullName evidence="7">BAX inhibitor (BI)-1/YccA family protein</fullName>
    </submittedName>
</protein>
<feature type="transmembrane region" description="Helical" evidence="6">
    <location>
        <begin position="116"/>
        <end position="136"/>
    </location>
</feature>
<name>A0A3P2A462_9NEIS</name>
<keyword evidence="4 6" id="KW-1133">Transmembrane helix</keyword>
<feature type="transmembrane region" description="Helical" evidence="6">
    <location>
        <begin position="88"/>
        <end position="110"/>
    </location>
</feature>
<keyword evidence="8" id="KW-1185">Reference proteome</keyword>
<evidence type="ECO:0000256" key="1">
    <source>
        <dbReference type="ARBA" id="ARBA00004651"/>
    </source>
</evidence>
<comment type="subcellular location">
    <subcellularLocation>
        <location evidence="1">Cell membrane</location>
        <topology evidence="1">Multi-pass membrane protein</topology>
    </subcellularLocation>
</comment>
<dbReference type="InterPro" id="IPR006214">
    <property type="entry name" value="Bax_inhibitor_1-related"/>
</dbReference>
<feature type="transmembrane region" description="Helical" evidence="6">
    <location>
        <begin position="148"/>
        <end position="166"/>
    </location>
</feature>
<evidence type="ECO:0000256" key="3">
    <source>
        <dbReference type="ARBA" id="ARBA00022692"/>
    </source>
</evidence>
<dbReference type="RefSeq" id="WP_124796177.1">
    <property type="nucleotide sequence ID" value="NZ_RQYC01000025.1"/>
</dbReference>
<organism evidence="7 8">
    <name type="scientific">Conchiformibius steedae</name>
    <dbReference type="NCBI Taxonomy" id="153493"/>
    <lineage>
        <taxon>Bacteria</taxon>
        <taxon>Pseudomonadati</taxon>
        <taxon>Pseudomonadota</taxon>
        <taxon>Betaproteobacteria</taxon>
        <taxon>Neisseriales</taxon>
        <taxon>Neisseriaceae</taxon>
        <taxon>Conchiformibius</taxon>
    </lineage>
</organism>
<feature type="transmembrane region" description="Helical" evidence="6">
    <location>
        <begin position="59"/>
        <end position="76"/>
    </location>
</feature>
<evidence type="ECO:0000313" key="8">
    <source>
        <dbReference type="Proteomes" id="UP000269923"/>
    </source>
</evidence>
<comment type="similarity">
    <text evidence="6">Belongs to the BI1 family.</text>
</comment>
<keyword evidence="3 6" id="KW-0812">Transmembrane</keyword>
<dbReference type="AlphaFoldDB" id="A0A3P2A462"/>
<evidence type="ECO:0000313" key="7">
    <source>
        <dbReference type="EMBL" id="RRD89020.1"/>
    </source>
</evidence>
<proteinExistence type="inferred from homology"/>
<dbReference type="Pfam" id="PF01027">
    <property type="entry name" value="Bax1-I"/>
    <property type="match status" value="1"/>
</dbReference>
<dbReference type="GO" id="GO:0005886">
    <property type="term" value="C:plasma membrane"/>
    <property type="evidence" value="ECO:0007669"/>
    <property type="project" value="UniProtKB-SubCell"/>
</dbReference>
<feature type="transmembrane region" description="Helical" evidence="6">
    <location>
        <begin position="203"/>
        <end position="228"/>
    </location>
</feature>
<comment type="caution">
    <text evidence="7">The sequence shown here is derived from an EMBL/GenBank/DDBJ whole genome shotgun (WGS) entry which is preliminary data.</text>
</comment>
<dbReference type="PANTHER" id="PTHR23291">
    <property type="entry name" value="BAX INHIBITOR-RELATED"/>
    <property type="match status" value="1"/>
</dbReference>
<feature type="transmembrane region" description="Helical" evidence="6">
    <location>
        <begin position="31"/>
        <end position="53"/>
    </location>
</feature>
<dbReference type="OrthoDB" id="9813298at2"/>
<gene>
    <name evidence="7" type="ORF">EII21_10235</name>
</gene>
<dbReference type="EMBL" id="RQYC01000025">
    <property type="protein sequence ID" value="RRD89020.1"/>
    <property type="molecule type" value="Genomic_DNA"/>
</dbReference>
<evidence type="ECO:0000256" key="2">
    <source>
        <dbReference type="ARBA" id="ARBA00022475"/>
    </source>
</evidence>
<evidence type="ECO:0000256" key="6">
    <source>
        <dbReference type="RuleBase" id="RU004379"/>
    </source>
</evidence>
<accession>A0A3P2A462</accession>
<dbReference type="PANTHER" id="PTHR23291:SF115">
    <property type="entry name" value="MODULATOR OF FTSH PROTEASE YCCA"/>
    <property type="match status" value="1"/>
</dbReference>
<evidence type="ECO:0000256" key="5">
    <source>
        <dbReference type="ARBA" id="ARBA00023136"/>
    </source>
</evidence>
<dbReference type="Proteomes" id="UP000269923">
    <property type="component" value="Unassembled WGS sequence"/>
</dbReference>
<evidence type="ECO:0000256" key="4">
    <source>
        <dbReference type="ARBA" id="ARBA00022989"/>
    </source>
</evidence>
<dbReference type="STRING" id="1121352.GCA_000620925_01406"/>
<keyword evidence="2" id="KW-1003">Cell membrane</keyword>